<feature type="domain" description="F-box" evidence="1">
    <location>
        <begin position="112"/>
        <end position="158"/>
    </location>
</feature>
<dbReference type="PROSITE" id="PS50181">
    <property type="entry name" value="FBOX"/>
    <property type="match status" value="1"/>
</dbReference>
<name>A0A1V9Z5L5_9STRA</name>
<proteinExistence type="predicted"/>
<dbReference type="EMBL" id="JNBS01002266">
    <property type="protein sequence ID" value="OQR93279.1"/>
    <property type="molecule type" value="Genomic_DNA"/>
</dbReference>
<accession>A0A1V9Z5L5</accession>
<reference evidence="2 3" key="1">
    <citation type="journal article" date="2014" name="Genome Biol. Evol.">
        <title>The secreted proteins of Achlya hypogyna and Thraustotheca clavata identify the ancestral oomycete secretome and reveal gene acquisitions by horizontal gene transfer.</title>
        <authorList>
            <person name="Misner I."/>
            <person name="Blouin N."/>
            <person name="Leonard G."/>
            <person name="Richards T.A."/>
            <person name="Lane C.E."/>
        </authorList>
    </citation>
    <scope>NUCLEOTIDE SEQUENCE [LARGE SCALE GENOMIC DNA]</scope>
    <source>
        <strain evidence="2 3">ATCC 34112</strain>
    </source>
</reference>
<evidence type="ECO:0000259" key="1">
    <source>
        <dbReference type="PROSITE" id="PS50181"/>
    </source>
</evidence>
<organism evidence="2 3">
    <name type="scientific">Thraustotheca clavata</name>
    <dbReference type="NCBI Taxonomy" id="74557"/>
    <lineage>
        <taxon>Eukaryota</taxon>
        <taxon>Sar</taxon>
        <taxon>Stramenopiles</taxon>
        <taxon>Oomycota</taxon>
        <taxon>Saprolegniomycetes</taxon>
        <taxon>Saprolegniales</taxon>
        <taxon>Achlyaceae</taxon>
        <taxon>Thraustotheca</taxon>
    </lineage>
</organism>
<dbReference type="OrthoDB" id="101791at2759"/>
<dbReference type="SUPFAM" id="SSF81383">
    <property type="entry name" value="F-box domain"/>
    <property type="match status" value="1"/>
</dbReference>
<dbReference type="InterPro" id="IPR036047">
    <property type="entry name" value="F-box-like_dom_sf"/>
</dbReference>
<evidence type="ECO:0000313" key="2">
    <source>
        <dbReference type="EMBL" id="OQR93279.1"/>
    </source>
</evidence>
<dbReference type="Pfam" id="PF00646">
    <property type="entry name" value="F-box"/>
    <property type="match status" value="1"/>
</dbReference>
<dbReference type="InterPro" id="IPR001810">
    <property type="entry name" value="F-box_dom"/>
</dbReference>
<comment type="caution">
    <text evidence="2">The sequence shown here is derived from an EMBL/GenBank/DDBJ whole genome shotgun (WGS) entry which is preliminary data.</text>
</comment>
<dbReference type="Proteomes" id="UP000243217">
    <property type="component" value="Unassembled WGS sequence"/>
</dbReference>
<dbReference type="Gene3D" id="1.20.1280.50">
    <property type="match status" value="1"/>
</dbReference>
<dbReference type="SMART" id="SM00256">
    <property type="entry name" value="FBOX"/>
    <property type="match status" value="1"/>
</dbReference>
<keyword evidence="3" id="KW-1185">Reference proteome</keyword>
<evidence type="ECO:0000313" key="3">
    <source>
        <dbReference type="Proteomes" id="UP000243217"/>
    </source>
</evidence>
<gene>
    <name evidence="2" type="ORF">THRCLA_08479</name>
</gene>
<protein>
    <recommendedName>
        <fullName evidence="1">F-box domain-containing protein</fullName>
    </recommendedName>
</protein>
<sequence length="242" mass="28861">MIHENAQMLRQWIRESLVEYGCVCNEESNETCLFGMYAPESYEFNGKKLVLRGVLLGQVYIVHCVENERTWRVDFEVNSYIPKQRSLDRNYKEYTSWRVKKSILQHDTKIAQAMLAELPENLHDNIIAFLSAKDVIHIGKTCRNLYKCCQKPVVWTNLLLYDFRIWYTEADAQAVYTQKITAFTRMRQVHLNDFFWHPNDVWHQPRFDFGLPTYPHFPLPPRNPFYEIEYGDEELPFPPPPF</sequence>
<dbReference type="AlphaFoldDB" id="A0A1V9Z5L5"/>